<feature type="region of interest" description="Disordered" evidence="1">
    <location>
        <begin position="138"/>
        <end position="157"/>
    </location>
</feature>
<accession>A0A4S2MX32</accession>
<feature type="region of interest" description="Disordered" evidence="1">
    <location>
        <begin position="395"/>
        <end position="478"/>
    </location>
</feature>
<evidence type="ECO:0000313" key="3">
    <source>
        <dbReference type="Proteomes" id="UP000298138"/>
    </source>
</evidence>
<evidence type="ECO:0000256" key="1">
    <source>
        <dbReference type="SAM" id="MobiDB-lite"/>
    </source>
</evidence>
<protein>
    <submittedName>
        <fullName evidence="2">Uncharacterized protein</fullName>
    </submittedName>
</protein>
<dbReference type="EMBL" id="ML220121">
    <property type="protein sequence ID" value="TGZ81134.1"/>
    <property type="molecule type" value="Genomic_DNA"/>
</dbReference>
<organism evidence="2 3">
    <name type="scientific">Ascodesmis nigricans</name>
    <dbReference type="NCBI Taxonomy" id="341454"/>
    <lineage>
        <taxon>Eukaryota</taxon>
        <taxon>Fungi</taxon>
        <taxon>Dikarya</taxon>
        <taxon>Ascomycota</taxon>
        <taxon>Pezizomycotina</taxon>
        <taxon>Pezizomycetes</taxon>
        <taxon>Pezizales</taxon>
        <taxon>Ascodesmidaceae</taxon>
        <taxon>Ascodesmis</taxon>
    </lineage>
</organism>
<feature type="compositionally biased region" description="Polar residues" evidence="1">
    <location>
        <begin position="140"/>
        <end position="157"/>
    </location>
</feature>
<keyword evidence="3" id="KW-1185">Reference proteome</keyword>
<dbReference type="Proteomes" id="UP000298138">
    <property type="component" value="Unassembled WGS sequence"/>
</dbReference>
<evidence type="ECO:0000313" key="2">
    <source>
        <dbReference type="EMBL" id="TGZ81134.1"/>
    </source>
</evidence>
<dbReference type="InParanoid" id="A0A4S2MX32"/>
<proteinExistence type="predicted"/>
<dbReference type="AlphaFoldDB" id="A0A4S2MX32"/>
<sequence>MCLYTTPLWYCGHTSLDDEKFYTAWPDPTTCGCIAPPLASSSNTADNTNDAPFNPFDSDGFRRGIIPRRVVDGGNVHMVTADGHIIGKSLSIEPIHQHPFSSAVGGNNEPSTPSSNLVTSTASGEDITSLSATSLSSSLHQYESLQNTPPEGTGTHNQSEMIFTQNLTPKALESPFHPLLAPLLQGRTPYSPGTFPQSTCPKYAALVVGYELVTTIECNTCFNKRCEEERLFLHSEDSSNSLHPSEQPYEQQLGRNIATNEMHTHLQSFETSRSQNYAVETDFNQQNPISAGQFTGSQSSRYFTTTNQSPYTDKCHNGNVVNFRPMLSSEPGPNLPVQDADIIQMLRAELDREPTSAPQYGIPGQQGTYIQTGITPSYGNSSDFFISSQAYENPLTAHTNSPAQHQALSHPALETNHGVEDVIEASRGRKRKKETQHNEKSDSATDTPQPRRRRPRPSARLPSPILHGTKRPERNRKDNLYLPQTIHEIRGTIAATSFPTPRQPELSRVTKSGRIVPAPGALGFLAPPLRRVIAQFAHSQHEFSVYESRFHNQIVSAWRETPAYAAYLASPKRKKITDEDPFLVFQDLRKEVGLEEEVEVVFDDAGSAFVVCKVCAMAFKFPFAKKWVGTYEGHRITNMHMSAMAEITAGVRKIGLEPFLR</sequence>
<feature type="compositionally biased region" description="Polar residues" evidence="1">
    <location>
        <begin position="104"/>
        <end position="123"/>
    </location>
</feature>
<name>A0A4S2MX32_9PEZI</name>
<feature type="compositionally biased region" description="Polar residues" evidence="1">
    <location>
        <begin position="395"/>
        <end position="407"/>
    </location>
</feature>
<feature type="region of interest" description="Disordered" evidence="1">
    <location>
        <begin position="98"/>
        <end position="123"/>
    </location>
</feature>
<reference evidence="2 3" key="1">
    <citation type="submission" date="2019-04" db="EMBL/GenBank/DDBJ databases">
        <title>Comparative genomics and transcriptomics to analyze fruiting body development in filamentous ascomycetes.</title>
        <authorList>
            <consortium name="DOE Joint Genome Institute"/>
            <person name="Lutkenhaus R."/>
            <person name="Traeger S."/>
            <person name="Breuer J."/>
            <person name="Kuo A."/>
            <person name="Lipzen A."/>
            <person name="Pangilinan J."/>
            <person name="Dilworth D."/>
            <person name="Sandor L."/>
            <person name="Poggeler S."/>
            <person name="Barry K."/>
            <person name="Grigoriev I.V."/>
            <person name="Nowrousian M."/>
        </authorList>
    </citation>
    <scope>NUCLEOTIDE SEQUENCE [LARGE SCALE GENOMIC DNA]</scope>
    <source>
        <strain evidence="2 3">CBS 389.68</strain>
    </source>
</reference>
<feature type="compositionally biased region" description="Basic and acidic residues" evidence="1">
    <location>
        <begin position="417"/>
        <end position="427"/>
    </location>
</feature>
<gene>
    <name evidence="2" type="ORF">EX30DRAFT_364149</name>
</gene>